<dbReference type="AlphaFoldDB" id="A0A3A1UK60"/>
<reference evidence="1 2" key="1">
    <citation type="submission" date="2018-09" db="EMBL/GenBank/DDBJ databases">
        <title>Paenibacillus aracenensis nov. sp. isolated from a cave in southern Spain.</title>
        <authorList>
            <person name="Jurado V."/>
            <person name="Gutierrez-Patricio S."/>
            <person name="Gonzalez-Pimentel J.L."/>
            <person name="Miller A.Z."/>
            <person name="Laiz L."/>
            <person name="Saiz-Jimenez C."/>
        </authorList>
    </citation>
    <scope>NUCLEOTIDE SEQUENCE [LARGE SCALE GENOMIC DNA]</scope>
    <source>
        <strain evidence="1 2">DSM 22867</strain>
    </source>
</reference>
<evidence type="ECO:0000313" key="1">
    <source>
        <dbReference type="EMBL" id="RIX47078.1"/>
    </source>
</evidence>
<organism evidence="1 2">
    <name type="scientific">Paenibacillus nanensis</name>
    <dbReference type="NCBI Taxonomy" id="393251"/>
    <lineage>
        <taxon>Bacteria</taxon>
        <taxon>Bacillati</taxon>
        <taxon>Bacillota</taxon>
        <taxon>Bacilli</taxon>
        <taxon>Bacillales</taxon>
        <taxon>Paenibacillaceae</taxon>
        <taxon>Paenibacillus</taxon>
    </lineage>
</organism>
<evidence type="ECO:0000313" key="2">
    <source>
        <dbReference type="Proteomes" id="UP000266482"/>
    </source>
</evidence>
<protein>
    <submittedName>
        <fullName evidence="1">Uncharacterized protein</fullName>
    </submittedName>
</protein>
<dbReference type="RefSeq" id="WP_119603006.1">
    <property type="nucleotide sequence ID" value="NZ_QXQA01000025.1"/>
</dbReference>
<dbReference type="Proteomes" id="UP000266482">
    <property type="component" value="Unassembled WGS sequence"/>
</dbReference>
<sequence length="81" mass="9414">MLRTKIVVCALLCLVLVAAGAILHNGMKKERYPYYTRQVVTEGEYRIYNDVEPNTARYSFTPYLPREYIRIIELADVNKAD</sequence>
<dbReference type="EMBL" id="QXQA01000025">
    <property type="protein sequence ID" value="RIX47078.1"/>
    <property type="molecule type" value="Genomic_DNA"/>
</dbReference>
<gene>
    <name evidence="1" type="ORF">D3P08_25800</name>
</gene>
<dbReference type="OrthoDB" id="2663079at2"/>
<keyword evidence="2" id="KW-1185">Reference proteome</keyword>
<comment type="caution">
    <text evidence="1">The sequence shown here is derived from an EMBL/GenBank/DDBJ whole genome shotgun (WGS) entry which is preliminary data.</text>
</comment>
<proteinExistence type="predicted"/>
<name>A0A3A1UK60_9BACL</name>
<accession>A0A3A1UK60</accession>